<dbReference type="Pfam" id="PF00584">
    <property type="entry name" value="SecE"/>
    <property type="match status" value="1"/>
</dbReference>
<dbReference type="RefSeq" id="WP_194555702.1">
    <property type="nucleotide sequence ID" value="NZ_JADKMY010000001.1"/>
</dbReference>
<evidence type="ECO:0000256" key="8">
    <source>
        <dbReference type="ARBA" id="ARBA00023136"/>
    </source>
</evidence>
<dbReference type="InterPro" id="IPR001901">
    <property type="entry name" value="Translocase_SecE/Sec61-g"/>
</dbReference>
<dbReference type="InterPro" id="IPR005807">
    <property type="entry name" value="SecE_bac"/>
</dbReference>
<evidence type="ECO:0000313" key="11">
    <source>
        <dbReference type="EMBL" id="MBF4552828.1"/>
    </source>
</evidence>
<keyword evidence="7 9" id="KW-0811">Translocation</keyword>
<dbReference type="InterPro" id="IPR038379">
    <property type="entry name" value="SecE_sf"/>
</dbReference>
<comment type="subunit">
    <text evidence="9">Component of the Sec protein translocase complex. Heterotrimer consisting of SecY, SecE and SecG subunits. The heterotrimers can form oligomers, although 1 heterotrimer is thought to be able to translocate proteins. Interacts with the ribosome. Interacts with SecDF, and other proteins may be involved. Interacts with SecA.</text>
</comment>
<sequence>MSDESFKKPAKPAADLAGSGAAPRPEGKRQVAGTASSARAQGASAARSPEVVKTRKNPFAAVVDYIRGVISEISKVIWPTGRELFTYTLIVLAFLIIMIGLVAGVDYLTSMGVRAVFGV</sequence>
<dbReference type="Gene3D" id="1.20.5.1030">
    <property type="entry name" value="Preprotein translocase secy subunit"/>
    <property type="match status" value="1"/>
</dbReference>
<feature type="transmembrane region" description="Helical" evidence="9">
    <location>
        <begin position="84"/>
        <end position="105"/>
    </location>
</feature>
<evidence type="ECO:0000256" key="10">
    <source>
        <dbReference type="SAM" id="MobiDB-lite"/>
    </source>
</evidence>
<organism evidence="11 12">
    <name type="scientific">Corynebacterium suicordis DSM 45110</name>
    <dbReference type="NCBI Taxonomy" id="1121369"/>
    <lineage>
        <taxon>Bacteria</taxon>
        <taxon>Bacillati</taxon>
        <taxon>Actinomycetota</taxon>
        <taxon>Actinomycetes</taxon>
        <taxon>Mycobacteriales</taxon>
        <taxon>Corynebacteriaceae</taxon>
        <taxon>Corynebacterium</taxon>
    </lineage>
</organism>
<comment type="function">
    <text evidence="9">Essential subunit of the Sec protein translocation channel SecYEG. Clamps together the 2 halves of SecY. May contact the channel plug during translocation.</text>
</comment>
<keyword evidence="12" id="KW-1185">Reference proteome</keyword>
<keyword evidence="5 9" id="KW-0653">Protein transport</keyword>
<evidence type="ECO:0000256" key="7">
    <source>
        <dbReference type="ARBA" id="ARBA00023010"/>
    </source>
</evidence>
<dbReference type="PROSITE" id="PS01067">
    <property type="entry name" value="SECE_SEC61G"/>
    <property type="match status" value="1"/>
</dbReference>
<keyword evidence="6 9" id="KW-1133">Transmembrane helix</keyword>
<dbReference type="NCBIfam" id="TIGR00964">
    <property type="entry name" value="secE_bact"/>
    <property type="match status" value="1"/>
</dbReference>
<keyword evidence="3 9" id="KW-1003">Cell membrane</keyword>
<comment type="caution">
    <text evidence="11">The sequence shown here is derived from an EMBL/GenBank/DDBJ whole genome shotgun (WGS) entry which is preliminary data.</text>
</comment>
<reference evidence="11 12" key="1">
    <citation type="submission" date="2020-10" db="EMBL/GenBank/DDBJ databases">
        <title>Novel species in genus Corynebacterium.</title>
        <authorList>
            <person name="Zhang G."/>
        </authorList>
    </citation>
    <scope>NUCLEOTIDE SEQUENCE [LARGE SCALE GENOMIC DNA]</scope>
    <source>
        <strain evidence="11 12">DSM 45110</strain>
    </source>
</reference>
<dbReference type="EMBL" id="JADKMY010000001">
    <property type="protein sequence ID" value="MBF4552828.1"/>
    <property type="molecule type" value="Genomic_DNA"/>
</dbReference>
<dbReference type="NCBIfam" id="NF005783">
    <property type="entry name" value="PRK07597.9-4"/>
    <property type="match status" value="1"/>
</dbReference>
<gene>
    <name evidence="9 11" type="primary">secE</name>
    <name evidence="11" type="ORF">IRY30_01875</name>
</gene>
<dbReference type="PANTHER" id="PTHR33910">
    <property type="entry name" value="PROTEIN TRANSLOCASE SUBUNIT SECE"/>
    <property type="match status" value="1"/>
</dbReference>
<comment type="subcellular location">
    <subcellularLocation>
        <location evidence="9">Cell membrane</location>
        <topology evidence="9">Single-pass membrane protein</topology>
    </subcellularLocation>
    <subcellularLocation>
        <location evidence="1">Membrane</location>
    </subcellularLocation>
</comment>
<accession>A0ABR9ZHJ2</accession>
<proteinExistence type="inferred from homology"/>
<keyword evidence="8 9" id="KW-0472">Membrane</keyword>
<evidence type="ECO:0000256" key="2">
    <source>
        <dbReference type="ARBA" id="ARBA00022448"/>
    </source>
</evidence>
<comment type="similarity">
    <text evidence="9">Belongs to the SecE/SEC61-gamma family.</text>
</comment>
<name>A0ABR9ZHJ2_9CORY</name>
<feature type="region of interest" description="Disordered" evidence="10">
    <location>
        <begin position="1"/>
        <end position="53"/>
    </location>
</feature>
<protein>
    <recommendedName>
        <fullName evidence="9">Protein translocase subunit SecE</fullName>
    </recommendedName>
</protein>
<evidence type="ECO:0000256" key="9">
    <source>
        <dbReference type="HAMAP-Rule" id="MF_00422"/>
    </source>
</evidence>
<dbReference type="Proteomes" id="UP000635902">
    <property type="component" value="Unassembled WGS sequence"/>
</dbReference>
<evidence type="ECO:0000256" key="1">
    <source>
        <dbReference type="ARBA" id="ARBA00004370"/>
    </source>
</evidence>
<dbReference type="HAMAP" id="MF_00422">
    <property type="entry name" value="SecE"/>
    <property type="match status" value="1"/>
</dbReference>
<evidence type="ECO:0000313" key="12">
    <source>
        <dbReference type="Proteomes" id="UP000635902"/>
    </source>
</evidence>
<feature type="compositionally biased region" description="Low complexity" evidence="10">
    <location>
        <begin position="32"/>
        <end position="48"/>
    </location>
</feature>
<dbReference type="PANTHER" id="PTHR33910:SF1">
    <property type="entry name" value="PROTEIN TRANSLOCASE SUBUNIT SECE"/>
    <property type="match status" value="1"/>
</dbReference>
<evidence type="ECO:0000256" key="5">
    <source>
        <dbReference type="ARBA" id="ARBA00022927"/>
    </source>
</evidence>
<keyword evidence="2 9" id="KW-0813">Transport</keyword>
<evidence type="ECO:0000256" key="3">
    <source>
        <dbReference type="ARBA" id="ARBA00022475"/>
    </source>
</evidence>
<evidence type="ECO:0000256" key="4">
    <source>
        <dbReference type="ARBA" id="ARBA00022692"/>
    </source>
</evidence>
<evidence type="ECO:0000256" key="6">
    <source>
        <dbReference type="ARBA" id="ARBA00022989"/>
    </source>
</evidence>
<keyword evidence="4 9" id="KW-0812">Transmembrane</keyword>